<proteinExistence type="predicted"/>
<gene>
    <name evidence="2" type="ORF">Naga_100077g4</name>
</gene>
<dbReference type="PANTHER" id="PTHR43760:SF1">
    <property type="entry name" value="ENDORIBONUCLEASE L-PSP_CHORISMATE MUTASE-LIKE DOMAIN-CONTAINING PROTEIN"/>
    <property type="match status" value="1"/>
</dbReference>
<evidence type="ECO:0000259" key="1">
    <source>
        <dbReference type="Pfam" id="PF14588"/>
    </source>
</evidence>
<sequence>MVQIEARLAQLGIDLPDVIAPKGNYALAVRTGNLLFLAGHIPLLKNGVLMTGKVGADKSLEEGQEAAQVIAINLLATLKSELGDLDKVKRIVKLVGFVNCVDGFSQQPMVVNGASDFFVQVFGDKGVHARSAVGTNALPLNIPVEIEAVVEVED</sequence>
<evidence type="ECO:0000313" key="3">
    <source>
        <dbReference type="Proteomes" id="UP000019335"/>
    </source>
</evidence>
<feature type="domain" description="Endoribonuclease L-PSP/chorismate mutase-like" evidence="1">
    <location>
        <begin position="5"/>
        <end position="141"/>
    </location>
</feature>
<dbReference type="OrthoDB" id="309640at2759"/>
<accession>W7TST7</accession>
<dbReference type="InterPro" id="IPR035959">
    <property type="entry name" value="RutC-like_sf"/>
</dbReference>
<dbReference type="AlphaFoldDB" id="W7TST7"/>
<dbReference type="SUPFAM" id="SSF55298">
    <property type="entry name" value="YjgF-like"/>
    <property type="match status" value="1"/>
</dbReference>
<keyword evidence="3" id="KW-1185">Reference proteome</keyword>
<reference evidence="2 3" key="1">
    <citation type="journal article" date="2014" name="Mol. Plant">
        <title>Chromosome Scale Genome Assembly and Transcriptome Profiling of Nannochloropsis gaditana in Nitrogen Depletion.</title>
        <authorList>
            <person name="Corteggiani Carpinelli E."/>
            <person name="Telatin A."/>
            <person name="Vitulo N."/>
            <person name="Forcato C."/>
            <person name="D'Angelo M."/>
            <person name="Schiavon R."/>
            <person name="Vezzi A."/>
            <person name="Giacometti G.M."/>
            <person name="Morosinotto T."/>
            <person name="Valle G."/>
        </authorList>
    </citation>
    <scope>NUCLEOTIDE SEQUENCE [LARGE SCALE GENOMIC DNA]</scope>
    <source>
        <strain evidence="2 3">B-31</strain>
    </source>
</reference>
<dbReference type="EMBL" id="AZIL01001681">
    <property type="protein sequence ID" value="EWM23409.1"/>
    <property type="molecule type" value="Genomic_DNA"/>
</dbReference>
<dbReference type="Gene3D" id="3.30.1330.40">
    <property type="entry name" value="RutC-like"/>
    <property type="match status" value="1"/>
</dbReference>
<dbReference type="Pfam" id="PF14588">
    <property type="entry name" value="YjgF_endoribonc"/>
    <property type="match status" value="1"/>
</dbReference>
<evidence type="ECO:0000313" key="2">
    <source>
        <dbReference type="EMBL" id="EWM23409.1"/>
    </source>
</evidence>
<comment type="caution">
    <text evidence="2">The sequence shown here is derived from an EMBL/GenBank/DDBJ whole genome shotgun (WGS) entry which is preliminary data.</text>
</comment>
<organism evidence="2 3">
    <name type="scientific">Nannochloropsis gaditana</name>
    <dbReference type="NCBI Taxonomy" id="72520"/>
    <lineage>
        <taxon>Eukaryota</taxon>
        <taxon>Sar</taxon>
        <taxon>Stramenopiles</taxon>
        <taxon>Ochrophyta</taxon>
        <taxon>Eustigmatophyceae</taxon>
        <taxon>Eustigmatales</taxon>
        <taxon>Monodopsidaceae</taxon>
        <taxon>Nannochloropsis</taxon>
    </lineage>
</organism>
<dbReference type="InterPro" id="IPR013813">
    <property type="entry name" value="Endoribo_LPSP/chorism_mut-like"/>
</dbReference>
<dbReference type="Proteomes" id="UP000019335">
    <property type="component" value="Chromosome 17"/>
</dbReference>
<protein>
    <submittedName>
        <fullName evidence="2">Endoribonuclease l-psp</fullName>
    </submittedName>
</protein>
<dbReference type="CDD" id="cd02199">
    <property type="entry name" value="YjgF_YER057c_UK114_like_1"/>
    <property type="match status" value="1"/>
</dbReference>
<name>W7TST7_9STRA</name>
<dbReference type="PANTHER" id="PTHR43760">
    <property type="entry name" value="ENDORIBONUCLEASE-RELATED"/>
    <property type="match status" value="1"/>
</dbReference>